<feature type="transmembrane region" description="Helical" evidence="1">
    <location>
        <begin position="12"/>
        <end position="29"/>
    </location>
</feature>
<keyword evidence="1" id="KW-0812">Transmembrane</keyword>
<dbReference type="eggNOG" id="COG2843">
    <property type="taxonomic scope" value="Bacteria"/>
</dbReference>
<protein>
    <submittedName>
        <fullName evidence="3">Capsule synthesis protein PGA_cap</fullName>
    </submittedName>
</protein>
<dbReference type="Pfam" id="PF09587">
    <property type="entry name" value="PGA_cap"/>
    <property type="match status" value="1"/>
</dbReference>
<gene>
    <name evidence="3" type="ORF">SAMN02743940_2543</name>
</gene>
<dbReference type="InterPro" id="IPR019079">
    <property type="entry name" value="Capsule_synth_CapA"/>
</dbReference>
<name>A0A1N6JEF6_9PROT</name>
<sequence>MDRDMMNHRQFLTMGLSGLTGTMPGLWLYDTWARKRGANLQHTDTMNQIQPHSDKEPDNLVLFLCGDVMTGRGIDQILAHPNKPVLHESYMISTLSYVALAESVSGSIPRSVDLAYIWGDAIAEFDRVRPDLKIINLETAVTQSDDYWLDKGIHYRMYPCNLPCIAAAGTGLFYADSQQPWL</sequence>
<keyword evidence="1" id="KW-0472">Membrane</keyword>
<proteinExistence type="predicted"/>
<accession>A0A1N6JEF6</accession>
<evidence type="ECO:0000256" key="1">
    <source>
        <dbReference type="SAM" id="Phobius"/>
    </source>
</evidence>
<dbReference type="STRING" id="44575.SAMN05216419_1004103"/>
<keyword evidence="4" id="KW-1185">Reference proteome</keyword>
<organism evidence="3 4">
    <name type="scientific">Nitrosomonas cryotolerans ATCC 49181</name>
    <dbReference type="NCBI Taxonomy" id="1131553"/>
    <lineage>
        <taxon>Bacteria</taxon>
        <taxon>Pseudomonadati</taxon>
        <taxon>Pseudomonadota</taxon>
        <taxon>Betaproteobacteria</taxon>
        <taxon>Nitrosomonadales</taxon>
        <taxon>Nitrosomonadaceae</taxon>
        <taxon>Nitrosomonas</taxon>
    </lineage>
</organism>
<keyword evidence="1" id="KW-1133">Transmembrane helix</keyword>
<reference evidence="3 4" key="1">
    <citation type="submission" date="2016-12" db="EMBL/GenBank/DDBJ databases">
        <authorList>
            <person name="Song W.-J."/>
            <person name="Kurnit D.M."/>
        </authorList>
    </citation>
    <scope>NUCLEOTIDE SEQUENCE [LARGE SCALE GENOMIC DNA]</scope>
    <source>
        <strain evidence="3 4">ATCC 49181</strain>
    </source>
</reference>
<dbReference type="EMBL" id="FSRO01000001">
    <property type="protein sequence ID" value="SIO42665.1"/>
    <property type="molecule type" value="Genomic_DNA"/>
</dbReference>
<feature type="domain" description="Capsule synthesis protein CapA" evidence="2">
    <location>
        <begin position="62"/>
        <end position="170"/>
    </location>
</feature>
<evidence type="ECO:0000259" key="2">
    <source>
        <dbReference type="Pfam" id="PF09587"/>
    </source>
</evidence>
<evidence type="ECO:0000313" key="4">
    <source>
        <dbReference type="Proteomes" id="UP000185062"/>
    </source>
</evidence>
<dbReference type="AlphaFoldDB" id="A0A1N6JEF6"/>
<evidence type="ECO:0000313" key="3">
    <source>
        <dbReference type="EMBL" id="SIO42665.1"/>
    </source>
</evidence>
<dbReference type="Proteomes" id="UP000185062">
    <property type="component" value="Unassembled WGS sequence"/>
</dbReference>